<evidence type="ECO:0000256" key="5">
    <source>
        <dbReference type="ARBA" id="ARBA00023014"/>
    </source>
</evidence>
<dbReference type="PANTHER" id="PTHR44379">
    <property type="entry name" value="OXIDOREDUCTASE WITH IRON-SULFUR SUBUNIT"/>
    <property type="match status" value="1"/>
</dbReference>
<comment type="caution">
    <text evidence="7">The sequence shown here is derived from an EMBL/GenBank/DDBJ whole genome shotgun (WGS) entry which is preliminary data.</text>
</comment>
<evidence type="ECO:0000256" key="3">
    <source>
        <dbReference type="ARBA" id="ARBA00023002"/>
    </source>
</evidence>
<protein>
    <submittedName>
        <fullName evidence="7">(2Fe-2S)-binding protein</fullName>
    </submittedName>
</protein>
<keyword evidence="3" id="KW-0560">Oxidoreductase</keyword>
<dbReference type="InterPro" id="IPR001041">
    <property type="entry name" value="2Fe-2S_ferredoxin-type"/>
</dbReference>
<dbReference type="InterPro" id="IPR002888">
    <property type="entry name" value="2Fe-2S-bd"/>
</dbReference>
<proteinExistence type="predicted"/>
<dbReference type="InterPro" id="IPR051452">
    <property type="entry name" value="Diverse_Oxidoreductases"/>
</dbReference>
<dbReference type="Pfam" id="PF00111">
    <property type="entry name" value="Fer2"/>
    <property type="match status" value="1"/>
</dbReference>
<dbReference type="SUPFAM" id="SSF54292">
    <property type="entry name" value="2Fe-2S ferredoxin-like"/>
    <property type="match status" value="1"/>
</dbReference>
<dbReference type="InterPro" id="IPR036010">
    <property type="entry name" value="2Fe-2S_ferredoxin-like_sf"/>
</dbReference>
<dbReference type="Proteomes" id="UP000635565">
    <property type="component" value="Unassembled WGS sequence"/>
</dbReference>
<keyword evidence="2" id="KW-0479">Metal-binding</keyword>
<dbReference type="InterPro" id="IPR036884">
    <property type="entry name" value="2Fe-2S-bd_dom_sf"/>
</dbReference>
<dbReference type="EMBL" id="BNJJ01000007">
    <property type="protein sequence ID" value="GHO84923.1"/>
    <property type="molecule type" value="Genomic_DNA"/>
</dbReference>
<sequence>MVMIKQTPMPALCDTCSLSLTVNGQRYERCVPARLLLSDFLRHELHLTGTHVGCEHGVCGCCTILLNGEPVRSCLMLAVQVDGMDLTTIEGFSGPEEPLHPIQQAFREKHALQCGFCTPGIIVSVHALLREHPMPTEEEIRHGLSGNLCRCTGYQNIVAAVKCAAVYLAEQSPIHSFNENNERKQHERRNT</sequence>
<dbReference type="Pfam" id="PF01799">
    <property type="entry name" value="Fer2_2"/>
    <property type="match status" value="1"/>
</dbReference>
<name>A0ABQ3VH13_9CHLR</name>
<reference evidence="7 8" key="1">
    <citation type="journal article" date="2021" name="Int. J. Syst. Evol. Microbiol.">
        <title>Reticulibacter mediterranei gen. nov., sp. nov., within the new family Reticulibacteraceae fam. nov., and Ktedonospora formicarum gen. nov., sp. nov., Ktedonobacter robiniae sp. nov., Dictyobacter formicarum sp. nov. and Dictyobacter arantiisoli sp. nov., belonging to the class Ktedonobacteria.</title>
        <authorList>
            <person name="Yabe S."/>
            <person name="Zheng Y."/>
            <person name="Wang C.M."/>
            <person name="Sakai Y."/>
            <person name="Abe K."/>
            <person name="Yokota A."/>
            <person name="Donadio S."/>
            <person name="Cavaletti L."/>
            <person name="Monciardini P."/>
        </authorList>
    </citation>
    <scope>NUCLEOTIDE SEQUENCE [LARGE SCALE GENOMIC DNA]</scope>
    <source>
        <strain evidence="7 8">SOSP1-9</strain>
    </source>
</reference>
<dbReference type="RefSeq" id="WP_236022920.1">
    <property type="nucleotide sequence ID" value="NZ_BNJJ01000007.1"/>
</dbReference>
<organism evidence="7 8">
    <name type="scientific">Dictyobacter formicarum</name>
    <dbReference type="NCBI Taxonomy" id="2778368"/>
    <lineage>
        <taxon>Bacteria</taxon>
        <taxon>Bacillati</taxon>
        <taxon>Chloroflexota</taxon>
        <taxon>Ktedonobacteria</taxon>
        <taxon>Ktedonobacterales</taxon>
        <taxon>Dictyobacteraceae</taxon>
        <taxon>Dictyobacter</taxon>
    </lineage>
</organism>
<dbReference type="PROSITE" id="PS51085">
    <property type="entry name" value="2FE2S_FER_2"/>
    <property type="match status" value="1"/>
</dbReference>
<accession>A0ABQ3VH13</accession>
<keyword evidence="4" id="KW-0408">Iron</keyword>
<evidence type="ECO:0000256" key="1">
    <source>
        <dbReference type="ARBA" id="ARBA00022714"/>
    </source>
</evidence>
<dbReference type="Gene3D" id="1.10.150.120">
    <property type="entry name" value="[2Fe-2S]-binding domain"/>
    <property type="match status" value="1"/>
</dbReference>
<feature type="domain" description="2Fe-2S ferredoxin-type" evidence="6">
    <location>
        <begin position="16"/>
        <end position="92"/>
    </location>
</feature>
<dbReference type="InterPro" id="IPR012675">
    <property type="entry name" value="Beta-grasp_dom_sf"/>
</dbReference>
<evidence type="ECO:0000313" key="7">
    <source>
        <dbReference type="EMBL" id="GHO84923.1"/>
    </source>
</evidence>
<gene>
    <name evidence="7" type="ORF">KSZ_29290</name>
</gene>
<dbReference type="PANTHER" id="PTHR44379:SF5">
    <property type="entry name" value="OXIDOREDUCTASE WITH IRON-SULFUR SUBUNIT"/>
    <property type="match status" value="1"/>
</dbReference>
<keyword evidence="1" id="KW-0001">2Fe-2S</keyword>
<evidence type="ECO:0000256" key="2">
    <source>
        <dbReference type="ARBA" id="ARBA00022723"/>
    </source>
</evidence>
<dbReference type="SUPFAM" id="SSF47741">
    <property type="entry name" value="CO dehydrogenase ISP C-domain like"/>
    <property type="match status" value="1"/>
</dbReference>
<evidence type="ECO:0000259" key="6">
    <source>
        <dbReference type="PROSITE" id="PS51085"/>
    </source>
</evidence>
<keyword evidence="5" id="KW-0411">Iron-sulfur</keyword>
<evidence type="ECO:0000313" key="8">
    <source>
        <dbReference type="Proteomes" id="UP000635565"/>
    </source>
</evidence>
<evidence type="ECO:0000256" key="4">
    <source>
        <dbReference type="ARBA" id="ARBA00023004"/>
    </source>
</evidence>
<dbReference type="Gene3D" id="3.10.20.30">
    <property type="match status" value="1"/>
</dbReference>
<keyword evidence="8" id="KW-1185">Reference proteome</keyword>